<dbReference type="GO" id="GO:0015485">
    <property type="term" value="F:cholesterol binding"/>
    <property type="evidence" value="ECO:0007669"/>
    <property type="project" value="InterPro"/>
</dbReference>
<dbReference type="Proteomes" id="UP000633448">
    <property type="component" value="Unassembled WGS sequence"/>
</dbReference>
<dbReference type="SMART" id="SM00234">
    <property type="entry name" value="START"/>
    <property type="match status" value="1"/>
</dbReference>
<evidence type="ECO:0000256" key="12">
    <source>
        <dbReference type="SAM" id="MobiDB-lite"/>
    </source>
</evidence>
<keyword evidence="6" id="KW-0809">Transit peptide</keyword>
<evidence type="ECO:0000256" key="8">
    <source>
        <dbReference type="ARBA" id="ARBA00023121"/>
    </source>
</evidence>
<reference evidence="14" key="1">
    <citation type="submission" date="2019-10" db="EMBL/GenBank/DDBJ databases">
        <title>Bird 10,000 Genomes (B10K) Project - Family phase.</title>
        <authorList>
            <person name="Zhang G."/>
        </authorList>
    </citation>
    <scope>NUCLEOTIDE SEQUENCE</scope>
    <source>
        <strain evidence="14">B10K-DU-002-53</strain>
        <tissue evidence="14">Muscle</tissue>
    </source>
</reference>
<dbReference type="InterPro" id="IPR023393">
    <property type="entry name" value="START-like_dom_sf"/>
</dbReference>
<evidence type="ECO:0000256" key="1">
    <source>
        <dbReference type="ARBA" id="ARBA00004173"/>
    </source>
</evidence>
<evidence type="ECO:0000256" key="9">
    <source>
        <dbReference type="ARBA" id="ARBA00023128"/>
    </source>
</evidence>
<evidence type="ECO:0000256" key="5">
    <source>
        <dbReference type="ARBA" id="ARBA00022448"/>
    </source>
</evidence>
<gene>
    <name evidence="14" type="primary">Star_1</name>
    <name evidence="14" type="ORF">PITSOR_R13350</name>
</gene>
<dbReference type="SUPFAM" id="SSF55961">
    <property type="entry name" value="Bet v1-like"/>
    <property type="match status" value="1"/>
</dbReference>
<protein>
    <recommendedName>
        <fullName evidence="4">Steroidogenic acute regulatory protein, mitochondrial</fullName>
    </recommendedName>
    <alternativeName>
        <fullName evidence="11">START domain-containing protein 1</fullName>
    </alternativeName>
</protein>
<feature type="compositionally biased region" description="Low complexity" evidence="12">
    <location>
        <begin position="72"/>
        <end position="84"/>
    </location>
</feature>
<comment type="pathway">
    <text evidence="2">Steroid metabolism; cholesterol metabolism.</text>
</comment>
<evidence type="ECO:0000256" key="11">
    <source>
        <dbReference type="ARBA" id="ARBA00032620"/>
    </source>
</evidence>
<dbReference type="Gene3D" id="3.30.530.20">
    <property type="match status" value="1"/>
</dbReference>
<evidence type="ECO:0000256" key="2">
    <source>
        <dbReference type="ARBA" id="ARBA00004731"/>
    </source>
</evidence>
<evidence type="ECO:0000256" key="6">
    <source>
        <dbReference type="ARBA" id="ARBA00022946"/>
    </source>
</evidence>
<accession>A0A851FEK8</accession>
<dbReference type="GO" id="GO:0050810">
    <property type="term" value="P:regulation of steroid biosynthetic process"/>
    <property type="evidence" value="ECO:0007669"/>
    <property type="project" value="TreeGrafter"/>
</dbReference>
<feature type="region of interest" description="Disordered" evidence="12">
    <location>
        <begin position="65"/>
        <end position="84"/>
    </location>
</feature>
<dbReference type="GO" id="GO:0008203">
    <property type="term" value="P:cholesterol metabolic process"/>
    <property type="evidence" value="ECO:0007669"/>
    <property type="project" value="UniProtKB-UniPathway"/>
</dbReference>
<feature type="non-terminal residue" evidence="14">
    <location>
        <position position="1"/>
    </location>
</feature>
<feature type="non-terminal residue" evidence="14">
    <location>
        <position position="320"/>
    </location>
</feature>
<dbReference type="Pfam" id="PF01852">
    <property type="entry name" value="START"/>
    <property type="match status" value="1"/>
</dbReference>
<dbReference type="GO" id="GO:0006694">
    <property type="term" value="P:steroid biosynthetic process"/>
    <property type="evidence" value="ECO:0007669"/>
    <property type="project" value="UniProtKB-KW"/>
</dbReference>
<keyword evidence="8" id="KW-0446">Lipid-binding</keyword>
<dbReference type="InterPro" id="IPR029866">
    <property type="entry name" value="StAR"/>
</dbReference>
<dbReference type="GO" id="GO:0120020">
    <property type="term" value="F:cholesterol transfer activity"/>
    <property type="evidence" value="ECO:0007669"/>
    <property type="project" value="InterPro"/>
</dbReference>
<dbReference type="PANTHER" id="PTHR46489:SF1">
    <property type="entry name" value="STEROIDOGENIC ACUTE REGULATORY PROTEIN, MITOCHONDRIAL"/>
    <property type="match status" value="1"/>
</dbReference>
<evidence type="ECO:0000256" key="7">
    <source>
        <dbReference type="ARBA" id="ARBA00023055"/>
    </source>
</evidence>
<keyword evidence="7" id="KW-0445">Lipid transport</keyword>
<keyword evidence="5" id="KW-0813">Transport</keyword>
<dbReference type="InterPro" id="IPR000799">
    <property type="entry name" value="StAR-like"/>
</dbReference>
<evidence type="ECO:0000256" key="3">
    <source>
        <dbReference type="ARBA" id="ARBA00011279"/>
    </source>
</evidence>
<evidence type="ECO:0000313" key="14">
    <source>
        <dbReference type="EMBL" id="NWI91302.1"/>
    </source>
</evidence>
<dbReference type="PRINTS" id="PR00978">
    <property type="entry name" value="STARPROTEIN"/>
</dbReference>
<dbReference type="OrthoDB" id="74575at2759"/>
<feature type="domain" description="START" evidence="13">
    <location>
        <begin position="109"/>
        <end position="320"/>
    </location>
</feature>
<dbReference type="AlphaFoldDB" id="A0A851FEK8"/>
<dbReference type="GO" id="GO:0005739">
    <property type="term" value="C:mitochondrion"/>
    <property type="evidence" value="ECO:0007669"/>
    <property type="project" value="UniProtKB-SubCell"/>
</dbReference>
<dbReference type="UniPathway" id="UPA00296"/>
<evidence type="ECO:0000259" key="13">
    <source>
        <dbReference type="PROSITE" id="PS50848"/>
    </source>
</evidence>
<proteinExistence type="predicted"/>
<comment type="caution">
    <text evidence="14">The sequence shown here is derived from an EMBL/GenBank/DDBJ whole genome shotgun (WGS) entry which is preliminary data.</text>
</comment>
<organism evidence="14 15">
    <name type="scientific">Pitta sordida</name>
    <name type="common">Hooded pitta</name>
    <dbReference type="NCBI Taxonomy" id="9163"/>
    <lineage>
        <taxon>Eukaryota</taxon>
        <taxon>Metazoa</taxon>
        <taxon>Chordata</taxon>
        <taxon>Craniata</taxon>
        <taxon>Vertebrata</taxon>
        <taxon>Euteleostomi</taxon>
        <taxon>Archelosauria</taxon>
        <taxon>Archosauria</taxon>
        <taxon>Dinosauria</taxon>
        <taxon>Saurischia</taxon>
        <taxon>Theropoda</taxon>
        <taxon>Coelurosauria</taxon>
        <taxon>Aves</taxon>
        <taxon>Neognathae</taxon>
        <taxon>Neoaves</taxon>
        <taxon>Telluraves</taxon>
        <taxon>Australaves</taxon>
        <taxon>Passeriformes</taxon>
        <taxon>Pittidae</taxon>
        <taxon>Pitta</taxon>
    </lineage>
</organism>
<sequence length="320" mass="34843">PAPAMLSATVKLCCGIAHDPLRRLPGLKATAVAAVQEDIRGLVARRSHHLPSRIPLYLQSLMGKDTAPWPEPTGGTSPSQSSSLELSYITQGERALQRALSILQQHSSWQAETMLDTSASVSSATLPGLGRVFRAEVVLAVPVAWLHQELFERMEQMPQWNPTLSQVKVLRHIGTDTLVTHEVTAPSPGNLVGQRDFVSVRHRRRRDTAIYLVGTATHAEPLPPQQGCIRAESRLSCIVLQPLAGDPGRTRLTWILSMDLKASASPGAQRGCLLPGSQQDQTGDVPSLPQGWIPAAVLNRVLPQSQAEFLEHLRRHLCAT</sequence>
<keyword evidence="15" id="KW-1185">Reference proteome</keyword>
<dbReference type="PANTHER" id="PTHR46489">
    <property type="entry name" value="STEROIDOGENIC ACUTE REGULATORY PROTEIN, MITOCHONDRIAL"/>
    <property type="match status" value="1"/>
</dbReference>
<comment type="subunit">
    <text evidence="3">May interact with TSPO.</text>
</comment>
<dbReference type="EMBL" id="WEKX01014902">
    <property type="protein sequence ID" value="NWI91302.1"/>
    <property type="molecule type" value="Genomic_DNA"/>
</dbReference>
<dbReference type="PROSITE" id="PS50848">
    <property type="entry name" value="START"/>
    <property type="match status" value="1"/>
</dbReference>
<evidence type="ECO:0000313" key="15">
    <source>
        <dbReference type="Proteomes" id="UP000633448"/>
    </source>
</evidence>
<name>A0A851FEK8_PITSO</name>
<keyword evidence="9" id="KW-0496">Mitochondrion</keyword>
<dbReference type="InterPro" id="IPR002913">
    <property type="entry name" value="START_lipid-bd_dom"/>
</dbReference>
<evidence type="ECO:0000256" key="10">
    <source>
        <dbReference type="ARBA" id="ARBA00023250"/>
    </source>
</evidence>
<evidence type="ECO:0000256" key="4">
    <source>
        <dbReference type="ARBA" id="ARBA00020345"/>
    </source>
</evidence>
<comment type="subcellular location">
    <subcellularLocation>
        <location evidence="1">Mitochondrion</location>
    </subcellularLocation>
</comment>
<keyword evidence="10" id="KW-0755">Steroidogenesis</keyword>
<dbReference type="GO" id="GO:0032367">
    <property type="term" value="P:intracellular cholesterol transport"/>
    <property type="evidence" value="ECO:0007669"/>
    <property type="project" value="TreeGrafter"/>
</dbReference>